<evidence type="ECO:0000256" key="3">
    <source>
        <dbReference type="ARBA" id="ARBA00022840"/>
    </source>
</evidence>
<dbReference type="CDD" id="cd03221">
    <property type="entry name" value="ABCF_EF-3"/>
    <property type="match status" value="2"/>
</dbReference>
<reference evidence="6 7" key="1">
    <citation type="submission" date="2023-11" db="EMBL/GenBank/DDBJ databases">
        <title>MicrobeMod: A computational toolkit for identifying prokaryotic methylation and restriction-modification with nanopore sequencing.</title>
        <authorList>
            <person name="Crits-Christoph A."/>
            <person name="Kang S.C."/>
            <person name="Lee H."/>
            <person name="Ostrov N."/>
        </authorList>
    </citation>
    <scope>NUCLEOTIDE SEQUENCE [LARGE SCALE GENOMIC DNA]</scope>
    <source>
        <strain evidence="6 7">ATCC 49870</strain>
    </source>
</reference>
<dbReference type="PANTHER" id="PTHR19211">
    <property type="entry name" value="ATP-BINDING TRANSPORT PROTEIN-RELATED"/>
    <property type="match status" value="1"/>
</dbReference>
<dbReference type="PROSITE" id="PS50893">
    <property type="entry name" value="ABC_TRANSPORTER_2"/>
    <property type="match status" value="2"/>
</dbReference>
<dbReference type="InterPro" id="IPR017871">
    <property type="entry name" value="ABC_transporter-like_CS"/>
</dbReference>
<dbReference type="InterPro" id="IPR037118">
    <property type="entry name" value="Val-tRNA_synth_C_sf"/>
</dbReference>
<dbReference type="Gene3D" id="1.10.287.380">
    <property type="entry name" value="Valyl-tRNA synthetase, C-terminal domain"/>
    <property type="match status" value="1"/>
</dbReference>
<dbReference type="InterPro" id="IPR003439">
    <property type="entry name" value="ABC_transporter-like_ATP-bd"/>
</dbReference>
<dbReference type="SUPFAM" id="SSF52540">
    <property type="entry name" value="P-loop containing nucleoside triphosphate hydrolases"/>
    <property type="match status" value="2"/>
</dbReference>
<keyword evidence="3 6" id="KW-0067">ATP-binding</keyword>
<dbReference type="InterPro" id="IPR050611">
    <property type="entry name" value="ABCF"/>
</dbReference>
<dbReference type="Pfam" id="PF16326">
    <property type="entry name" value="ABC_tran_CTD"/>
    <property type="match status" value="1"/>
</dbReference>
<gene>
    <name evidence="6" type="ORF">SR882_00500</name>
</gene>
<evidence type="ECO:0000259" key="5">
    <source>
        <dbReference type="PROSITE" id="PS50893"/>
    </source>
</evidence>
<dbReference type="PROSITE" id="PS00211">
    <property type="entry name" value="ABC_TRANSPORTER_1"/>
    <property type="match status" value="2"/>
</dbReference>
<dbReference type="Pfam" id="PF00005">
    <property type="entry name" value="ABC_tran"/>
    <property type="match status" value="2"/>
</dbReference>
<dbReference type="GO" id="GO:0005524">
    <property type="term" value="F:ATP binding"/>
    <property type="evidence" value="ECO:0007669"/>
    <property type="project" value="UniProtKB-KW"/>
</dbReference>
<dbReference type="InterPro" id="IPR027417">
    <property type="entry name" value="P-loop_NTPase"/>
</dbReference>
<evidence type="ECO:0000313" key="6">
    <source>
        <dbReference type="EMBL" id="WQH16410.1"/>
    </source>
</evidence>
<organism evidence="6 7">
    <name type="scientific">Guyparkeria halophila</name>
    <dbReference type="NCBI Taxonomy" id="47960"/>
    <lineage>
        <taxon>Bacteria</taxon>
        <taxon>Pseudomonadati</taxon>
        <taxon>Pseudomonadota</taxon>
        <taxon>Gammaproteobacteria</taxon>
        <taxon>Chromatiales</taxon>
        <taxon>Thioalkalibacteraceae</taxon>
        <taxon>Guyparkeria</taxon>
    </lineage>
</organism>
<dbReference type="EMBL" id="CP140153">
    <property type="protein sequence ID" value="WQH16410.1"/>
    <property type="molecule type" value="Genomic_DNA"/>
</dbReference>
<evidence type="ECO:0000313" key="7">
    <source>
        <dbReference type="Proteomes" id="UP001327459"/>
    </source>
</evidence>
<keyword evidence="2" id="KW-0547">Nucleotide-binding</keyword>
<name>A0ABZ0YW48_9GAMM</name>
<feature type="domain" description="ABC transporter" evidence="5">
    <location>
        <begin position="314"/>
        <end position="530"/>
    </location>
</feature>
<keyword evidence="1" id="KW-0677">Repeat</keyword>
<dbReference type="Proteomes" id="UP001327459">
    <property type="component" value="Chromosome"/>
</dbReference>
<proteinExistence type="predicted"/>
<accession>A0ABZ0YW48</accession>
<evidence type="ECO:0000256" key="2">
    <source>
        <dbReference type="ARBA" id="ARBA00022741"/>
    </source>
</evidence>
<dbReference type="RefSeq" id="WP_322521407.1">
    <property type="nucleotide sequence ID" value="NZ_CP140153.1"/>
</dbReference>
<sequence length="641" mass="70676">MIQLKSVSLRRGTQLLLEDADLTLLPGQRMGLVGKNGTGKSSLLAMFEGEIAPDAGDIEWAGGQRMATVEQETPALEASAVDYVLDGDRDYARLNAALLEAEAENDGMRMAEIYPEFEMIGGFTARARAARLLDGLGFAPASIDNPVSSFSGGWRMRLNLARALIAPSDILLLDEPTNHLDLDAVFWLADWLVNYPGTLIVVSHDRDFLDHVCTHIAHIEKQKLNLYTGHYSDFEAMRAERLAQDAALADKISKERERLQGFIDRFRAKATKARAAQSRVKALERLPTIAASHADRDDFSFYFPTPKRAPDPMVTLEDVAIGYGGTPLIEDVSLQIRAGDRIGVLGANGAGKTTLIRVIADGGETWLAGDRFVAPGVQVGYYTQHQLDQLDPRDTPLIALERVAGKTGSTQKLRDFLGRFGFVGDRIFEPIEPFSGGEKARLALALLVWKAPNLLILDEPTNHLDLAMREALAEALQTFEGAILVVSHDKSLIELVCDRFWWVRDGAALPFDGDLDDYREAVTERRRAQNREDREQAADKPKGKTDKQAPSSGNASAKWGAPRDKASRAKAKERQKRLDRLEAEVERLGGQLAEVDAALADPVLYDGQQEVEVARLQAERAEIGARLETTETEWLEAQEEG</sequence>
<evidence type="ECO:0000256" key="4">
    <source>
        <dbReference type="SAM" id="MobiDB-lite"/>
    </source>
</evidence>
<feature type="compositionally biased region" description="Basic and acidic residues" evidence="4">
    <location>
        <begin position="561"/>
        <end position="575"/>
    </location>
</feature>
<keyword evidence="7" id="KW-1185">Reference proteome</keyword>
<dbReference type="InterPro" id="IPR003593">
    <property type="entry name" value="AAA+_ATPase"/>
</dbReference>
<dbReference type="InterPro" id="IPR032524">
    <property type="entry name" value="ABC_tran_C"/>
</dbReference>
<dbReference type="PANTHER" id="PTHR19211:SF14">
    <property type="entry name" value="ATP-BINDING CASSETTE SUB-FAMILY F MEMBER 1"/>
    <property type="match status" value="1"/>
</dbReference>
<dbReference type="Pfam" id="PF12848">
    <property type="entry name" value="ABC_tran_Xtn"/>
    <property type="match status" value="1"/>
</dbReference>
<evidence type="ECO:0000256" key="1">
    <source>
        <dbReference type="ARBA" id="ARBA00022737"/>
    </source>
</evidence>
<dbReference type="InterPro" id="IPR032781">
    <property type="entry name" value="ABC_tran_Xtn"/>
</dbReference>
<dbReference type="SMART" id="SM00382">
    <property type="entry name" value="AAA"/>
    <property type="match status" value="2"/>
</dbReference>
<feature type="compositionally biased region" description="Basic and acidic residues" evidence="4">
    <location>
        <begin position="524"/>
        <end position="547"/>
    </location>
</feature>
<protein>
    <submittedName>
        <fullName evidence="6">ATP-binding cassette domain-containing protein</fullName>
    </submittedName>
</protein>
<dbReference type="Gene3D" id="3.40.50.300">
    <property type="entry name" value="P-loop containing nucleotide triphosphate hydrolases"/>
    <property type="match status" value="2"/>
</dbReference>
<feature type="region of interest" description="Disordered" evidence="4">
    <location>
        <begin position="524"/>
        <end position="575"/>
    </location>
</feature>
<feature type="domain" description="ABC transporter" evidence="5">
    <location>
        <begin position="2"/>
        <end position="246"/>
    </location>
</feature>